<name>A0ABQ7FXC5_DUNSA</name>
<evidence type="ECO:0000313" key="1">
    <source>
        <dbReference type="EMBL" id="KAF5827013.1"/>
    </source>
</evidence>
<evidence type="ECO:0000313" key="2">
    <source>
        <dbReference type="Proteomes" id="UP000815325"/>
    </source>
</evidence>
<proteinExistence type="predicted"/>
<dbReference type="Gene3D" id="2.60.120.650">
    <property type="entry name" value="Cupin"/>
    <property type="match status" value="1"/>
</dbReference>
<comment type="caution">
    <text evidence="1">The sequence shown here is derived from an EMBL/GenBank/DDBJ whole genome shotgun (WGS) entry which is preliminary data.</text>
</comment>
<gene>
    <name evidence="1" type="ORF">DUNSADRAFT_1497</name>
</gene>
<sequence>MRLDAFVSYFSRTKFVFEKVPRGYKLGKDVFSVSHCSDFMSEHPGCMIPLYQYVGEVVHVPEGWLHAVFTLQPSVKMAWDFVELMLFAKYMAAWAHVGTLMQHTAPDYIGMSTVLVEHALRN</sequence>
<accession>A0ABQ7FXC5</accession>
<organism evidence="1 2">
    <name type="scientific">Dunaliella salina</name>
    <name type="common">Green alga</name>
    <name type="synonym">Protococcus salinus</name>
    <dbReference type="NCBI Taxonomy" id="3046"/>
    <lineage>
        <taxon>Eukaryota</taxon>
        <taxon>Viridiplantae</taxon>
        <taxon>Chlorophyta</taxon>
        <taxon>core chlorophytes</taxon>
        <taxon>Chlorophyceae</taxon>
        <taxon>CS clade</taxon>
        <taxon>Chlamydomonadales</taxon>
        <taxon>Dunaliellaceae</taxon>
        <taxon>Dunaliella</taxon>
    </lineage>
</organism>
<keyword evidence="2" id="KW-1185">Reference proteome</keyword>
<dbReference type="SUPFAM" id="SSF51197">
    <property type="entry name" value="Clavaminate synthase-like"/>
    <property type="match status" value="1"/>
</dbReference>
<reference evidence="1" key="1">
    <citation type="submission" date="2017-08" db="EMBL/GenBank/DDBJ databases">
        <authorList>
            <person name="Polle J.E."/>
            <person name="Barry K."/>
            <person name="Cushman J."/>
            <person name="Schmutz J."/>
            <person name="Tran D."/>
            <person name="Hathwaick L.T."/>
            <person name="Yim W.C."/>
            <person name="Jenkins J."/>
            <person name="Mckie-Krisberg Z.M."/>
            <person name="Prochnik S."/>
            <person name="Lindquist E."/>
            <person name="Dockter R.B."/>
            <person name="Adam C."/>
            <person name="Molina H."/>
            <person name="Bunkerborg J."/>
            <person name="Jin E."/>
            <person name="Buchheim M."/>
            <person name="Magnuson J."/>
        </authorList>
    </citation>
    <scope>NUCLEOTIDE SEQUENCE</scope>
    <source>
        <strain evidence="1">CCAP 19/18</strain>
    </source>
</reference>
<protein>
    <recommendedName>
        <fullName evidence="3">JmjC domain-containing protein</fullName>
    </recommendedName>
</protein>
<dbReference type="EMBL" id="MU070621">
    <property type="protein sequence ID" value="KAF5827013.1"/>
    <property type="molecule type" value="Genomic_DNA"/>
</dbReference>
<evidence type="ECO:0008006" key="3">
    <source>
        <dbReference type="Google" id="ProtNLM"/>
    </source>
</evidence>
<dbReference type="Proteomes" id="UP000815325">
    <property type="component" value="Unassembled WGS sequence"/>
</dbReference>